<dbReference type="EMBL" id="DTMZ01000047">
    <property type="protein sequence ID" value="HGD12888.1"/>
    <property type="molecule type" value="Genomic_DNA"/>
</dbReference>
<protein>
    <submittedName>
        <fullName evidence="1">Uncharacterized protein</fullName>
    </submittedName>
</protein>
<dbReference type="AlphaFoldDB" id="A0A7V3UZH2"/>
<organism evidence="1">
    <name type="scientific">candidate division WOR-3 bacterium</name>
    <dbReference type="NCBI Taxonomy" id="2052148"/>
    <lineage>
        <taxon>Bacteria</taxon>
        <taxon>Bacteria division WOR-3</taxon>
    </lineage>
</organism>
<proteinExistence type="predicted"/>
<reference evidence="1" key="1">
    <citation type="journal article" date="2020" name="mSystems">
        <title>Genome- and Community-Level Interaction Insights into Carbon Utilization and Element Cycling Functions of Hydrothermarchaeota in Hydrothermal Sediment.</title>
        <authorList>
            <person name="Zhou Z."/>
            <person name="Liu Y."/>
            <person name="Xu W."/>
            <person name="Pan J."/>
            <person name="Luo Z.H."/>
            <person name="Li M."/>
        </authorList>
    </citation>
    <scope>NUCLEOTIDE SEQUENCE [LARGE SCALE GENOMIC DNA]</scope>
    <source>
        <strain evidence="1">SpSt-914</strain>
    </source>
</reference>
<evidence type="ECO:0000313" key="1">
    <source>
        <dbReference type="EMBL" id="HGD12888.1"/>
    </source>
</evidence>
<comment type="caution">
    <text evidence="1">The sequence shown here is derived from an EMBL/GenBank/DDBJ whole genome shotgun (WGS) entry which is preliminary data.</text>
</comment>
<gene>
    <name evidence="1" type="ORF">ENX16_02235</name>
</gene>
<name>A0A7V3UZH2_UNCW3</name>
<accession>A0A7V3UZH2</accession>
<sequence>MVSANLLSIFITVLGASFSIQGVNRAEFWTYQQEWATHYEDKLELVGRYGDFNAELGVLMFEPSKHGPSIRKPLRLFDYSIGYNPRDLEVRLGRFYTTFGQGLTLSSGADDDFRHYKSLQGLLGRLNLPFSSELTLLGARLRDVFFQENTYKIMNELDTTDQLLGADLTTRPVQFLGIGGRYVRINREVDPTPRAFTELFGGNCQLNFGPISTGAEIAWRLGTKPGIGGREKGVGYIINLSATFAGFSVLGQVVDYTRLGFPAGVYHYNDPPTPIKSGVAINRGVDERGFGIQVSGMPLNGLYLEANLDRLFVHDDTSAGVVEAEVKGRYSLATSWTLELKFNHLFQKNIELGTYQRSADRPAILINYLIGQHTFALEAELGWITELPTDTTHITRWRYHEPLISFSYGPGEKWLFTLGWQGVDQDSLKRYDYQTSWPVLEAVYNISERNVLRIRIGAEKGGYTCSGGVCRYESPFRGVKLQLISRI</sequence>